<evidence type="ECO:0000256" key="4">
    <source>
        <dbReference type="ARBA" id="ARBA00022989"/>
    </source>
</evidence>
<evidence type="ECO:0000259" key="8">
    <source>
        <dbReference type="PROSITE" id="PS50850"/>
    </source>
</evidence>
<dbReference type="Gene3D" id="1.20.1720.10">
    <property type="entry name" value="Multidrug resistance protein D"/>
    <property type="match status" value="1"/>
</dbReference>
<evidence type="ECO:0000256" key="7">
    <source>
        <dbReference type="SAM" id="Phobius"/>
    </source>
</evidence>
<feature type="compositionally biased region" description="Polar residues" evidence="6">
    <location>
        <begin position="13"/>
        <end position="28"/>
    </location>
</feature>
<feature type="transmembrane region" description="Helical" evidence="7">
    <location>
        <begin position="145"/>
        <end position="171"/>
    </location>
</feature>
<dbReference type="GO" id="GO:0022857">
    <property type="term" value="F:transmembrane transporter activity"/>
    <property type="evidence" value="ECO:0007669"/>
    <property type="project" value="InterPro"/>
</dbReference>
<keyword evidence="3 7" id="KW-0812">Transmembrane</keyword>
<dbReference type="FunFam" id="1.20.1250.20:FF:000196">
    <property type="entry name" value="MFS toxin efflux pump (AflT)"/>
    <property type="match status" value="1"/>
</dbReference>
<feature type="domain" description="Major facilitator superfamily (MFS) profile" evidence="8">
    <location>
        <begin position="80"/>
        <end position="573"/>
    </location>
</feature>
<dbReference type="PANTHER" id="PTHR23501:SF102">
    <property type="entry name" value="DRUG TRANSPORTER, PUTATIVE (AFU_ORTHOLOGUE AFUA_3G08530)-RELATED"/>
    <property type="match status" value="1"/>
</dbReference>
<dbReference type="InterPro" id="IPR036259">
    <property type="entry name" value="MFS_trans_sf"/>
</dbReference>
<sequence>METTAEAVPAADQEQTATPSPATRSTLSLDKEKFSSHNASLEDLNVDAAGGAALAVSTQGAEPEQPVERHDKVNKNTLLIVLSLCVCVFLSALDQTIITTAIPVIAGEFHSPSAYTWIGSSYMLASASFLPSWGKFSDIWGRKPVLLAAAVLFMIGSVLCAAANGIVLMLVGRVLQGLGAGGQLGLVNVTISDIVTVRQRGLYLSYVGMTWAAASAVGPVLGGVFTGMAKWGWRFCFIINIPVGFVAILGLIFFLHLESSTISLWDGLKRVDWLGTSCIVTGVILFLLALEFGGISHPWNSPIVLCFLIFGIALLIFFVFVEYRIATLPVMPLRLFNHRTNVSSYLVGFCHGFVFIAGCYFLPLYFQAARGDTPLMSGVYVLPYVISLSLMSGLTGFLISKTGQYQYLVWGGAVVQAIGVGLVVMLDRKSSWAEVIIFQLIMGTGSGPLFQAPLIAIHSTINPKDVATATSTFAFLRTLGTALAISLGLTLFQNGMSKQAGQELVEKVGEEAMQRITGMSASASVEWVKKLPDVQRFGAQDAYAKGMKGMWWFFLGIALVAVVCSVGIGKHHLSQKLTSAQPVKDRKKVKEEKEGVAV</sequence>
<evidence type="ECO:0000256" key="1">
    <source>
        <dbReference type="ARBA" id="ARBA00004141"/>
    </source>
</evidence>
<feature type="transmembrane region" description="Helical" evidence="7">
    <location>
        <begin position="237"/>
        <end position="257"/>
    </location>
</feature>
<keyword evidence="5 7" id="KW-0472">Membrane</keyword>
<dbReference type="InterPro" id="IPR020846">
    <property type="entry name" value="MFS_dom"/>
</dbReference>
<evidence type="ECO:0000256" key="2">
    <source>
        <dbReference type="ARBA" id="ARBA00007520"/>
    </source>
</evidence>
<feature type="transmembrane region" description="Helical" evidence="7">
    <location>
        <begin position="550"/>
        <end position="569"/>
    </location>
</feature>
<proteinExistence type="inferred from homology"/>
<feature type="transmembrane region" description="Helical" evidence="7">
    <location>
        <begin position="405"/>
        <end position="424"/>
    </location>
</feature>
<feature type="transmembrane region" description="Helical" evidence="7">
    <location>
        <begin position="203"/>
        <end position="225"/>
    </location>
</feature>
<dbReference type="EMBL" id="HF935475">
    <property type="protein sequence ID" value="CCX30761.1"/>
    <property type="molecule type" value="Genomic_DNA"/>
</dbReference>
<evidence type="ECO:0000256" key="3">
    <source>
        <dbReference type="ARBA" id="ARBA00022692"/>
    </source>
</evidence>
<feature type="transmembrane region" description="Helical" evidence="7">
    <location>
        <begin position="473"/>
        <end position="492"/>
    </location>
</feature>
<dbReference type="eggNOG" id="KOG0254">
    <property type="taxonomic scope" value="Eukaryota"/>
</dbReference>
<keyword evidence="4 7" id="KW-1133">Transmembrane helix</keyword>
<dbReference type="OrthoDB" id="10021397at2759"/>
<dbReference type="SUPFAM" id="SSF103473">
    <property type="entry name" value="MFS general substrate transporter"/>
    <property type="match status" value="1"/>
</dbReference>
<dbReference type="CDD" id="cd17502">
    <property type="entry name" value="MFS_Azr1_MDR_like"/>
    <property type="match status" value="1"/>
</dbReference>
<dbReference type="PANTHER" id="PTHR23501">
    <property type="entry name" value="MAJOR FACILITATOR SUPERFAMILY"/>
    <property type="match status" value="1"/>
</dbReference>
<feature type="transmembrane region" description="Helical" evidence="7">
    <location>
        <begin position="378"/>
        <end position="399"/>
    </location>
</feature>
<gene>
    <name evidence="9" type="ORF">PCON_09164</name>
</gene>
<evidence type="ECO:0000256" key="6">
    <source>
        <dbReference type="SAM" id="MobiDB-lite"/>
    </source>
</evidence>
<dbReference type="OMA" id="GCTMMPL"/>
<name>U4LTE5_PYROM</name>
<dbReference type="PRINTS" id="PR01036">
    <property type="entry name" value="TCRTETB"/>
</dbReference>
<feature type="transmembrane region" description="Helical" evidence="7">
    <location>
        <begin position="302"/>
        <end position="325"/>
    </location>
</feature>
<accession>U4LTE5</accession>
<feature type="transmembrane region" description="Helical" evidence="7">
    <location>
        <begin position="273"/>
        <end position="290"/>
    </location>
</feature>
<dbReference type="Gene3D" id="1.20.1250.20">
    <property type="entry name" value="MFS general substrate transporter like domains"/>
    <property type="match status" value="1"/>
</dbReference>
<evidence type="ECO:0000313" key="9">
    <source>
        <dbReference type="EMBL" id="CCX30761.1"/>
    </source>
</evidence>
<feature type="transmembrane region" description="Helical" evidence="7">
    <location>
        <begin position="345"/>
        <end position="366"/>
    </location>
</feature>
<evidence type="ECO:0000313" key="10">
    <source>
        <dbReference type="Proteomes" id="UP000018144"/>
    </source>
</evidence>
<keyword evidence="10" id="KW-1185">Reference proteome</keyword>
<feature type="region of interest" description="Disordered" evidence="6">
    <location>
        <begin position="1"/>
        <end position="29"/>
    </location>
</feature>
<reference evidence="9 10" key="1">
    <citation type="journal article" date="2013" name="PLoS Genet.">
        <title>The genome and development-dependent transcriptomes of Pyronema confluens: a window into fungal evolution.</title>
        <authorList>
            <person name="Traeger S."/>
            <person name="Altegoer F."/>
            <person name="Freitag M."/>
            <person name="Gabaldon T."/>
            <person name="Kempken F."/>
            <person name="Kumar A."/>
            <person name="Marcet-Houben M."/>
            <person name="Poggeler S."/>
            <person name="Stajich J.E."/>
            <person name="Nowrousian M."/>
        </authorList>
    </citation>
    <scope>NUCLEOTIDE SEQUENCE [LARGE SCALE GENOMIC DNA]</scope>
    <source>
        <strain evidence="10">CBS 100304</strain>
        <tissue evidence="9">Vegetative mycelium</tissue>
    </source>
</reference>
<dbReference type="PROSITE" id="PS50850">
    <property type="entry name" value="MFS"/>
    <property type="match status" value="1"/>
</dbReference>
<protein>
    <submittedName>
        <fullName evidence="9">Similar to Uncharacterized transporter C3H1.06c acc. no. Q10072</fullName>
    </submittedName>
</protein>
<organism evidence="9 10">
    <name type="scientific">Pyronema omphalodes (strain CBS 100304)</name>
    <name type="common">Pyronema confluens</name>
    <dbReference type="NCBI Taxonomy" id="1076935"/>
    <lineage>
        <taxon>Eukaryota</taxon>
        <taxon>Fungi</taxon>
        <taxon>Dikarya</taxon>
        <taxon>Ascomycota</taxon>
        <taxon>Pezizomycotina</taxon>
        <taxon>Pezizomycetes</taxon>
        <taxon>Pezizales</taxon>
        <taxon>Pyronemataceae</taxon>
        <taxon>Pyronema</taxon>
    </lineage>
</organism>
<dbReference type="GO" id="GO:0005886">
    <property type="term" value="C:plasma membrane"/>
    <property type="evidence" value="ECO:0007669"/>
    <property type="project" value="TreeGrafter"/>
</dbReference>
<feature type="transmembrane region" description="Helical" evidence="7">
    <location>
        <begin position="78"/>
        <end position="102"/>
    </location>
</feature>
<feature type="transmembrane region" description="Helical" evidence="7">
    <location>
        <begin position="114"/>
        <end position="133"/>
    </location>
</feature>
<dbReference type="Proteomes" id="UP000018144">
    <property type="component" value="Unassembled WGS sequence"/>
</dbReference>
<evidence type="ECO:0000256" key="5">
    <source>
        <dbReference type="ARBA" id="ARBA00023136"/>
    </source>
</evidence>
<dbReference type="InterPro" id="IPR011701">
    <property type="entry name" value="MFS"/>
</dbReference>
<feature type="transmembrane region" description="Helical" evidence="7">
    <location>
        <begin position="436"/>
        <end position="461"/>
    </location>
</feature>
<comment type="subcellular location">
    <subcellularLocation>
        <location evidence="1">Membrane</location>
        <topology evidence="1">Multi-pass membrane protein</topology>
    </subcellularLocation>
</comment>
<comment type="similarity">
    <text evidence="2">Belongs to the major facilitator superfamily. TCR/Tet family.</text>
</comment>
<dbReference type="Pfam" id="PF07690">
    <property type="entry name" value="MFS_1"/>
    <property type="match status" value="1"/>
</dbReference>
<dbReference type="AlphaFoldDB" id="U4LTE5"/>